<dbReference type="AlphaFoldDB" id="A0A0B3RV74"/>
<evidence type="ECO:0000313" key="1">
    <source>
        <dbReference type="EMBL" id="KHQ51992.1"/>
    </source>
</evidence>
<comment type="caution">
    <text evidence="1">The sequence shown here is derived from an EMBL/GenBank/DDBJ whole genome shotgun (WGS) entry which is preliminary data.</text>
</comment>
<sequence length="104" mass="11300">MFLSLVRQWVGRRLTGVRGSWTCRPVPAITLVGEISAATATPAIKCDMRWEAERLTASIGSFEAVAYCMSIGGANARYGSSGATWAGLPVERRFLRDSGDIEFN</sequence>
<evidence type="ECO:0000313" key="2">
    <source>
        <dbReference type="Proteomes" id="UP000030960"/>
    </source>
</evidence>
<dbReference type="EMBL" id="JSUQ01000013">
    <property type="protein sequence ID" value="KHQ51992.1"/>
    <property type="molecule type" value="Genomic_DNA"/>
</dbReference>
<dbReference type="Proteomes" id="UP000030960">
    <property type="component" value="Unassembled WGS sequence"/>
</dbReference>
<keyword evidence="2" id="KW-1185">Reference proteome</keyword>
<gene>
    <name evidence="1" type="ORF">OA50_03399</name>
</gene>
<organism evidence="1 2">
    <name type="scientific">Mameliella alba</name>
    <dbReference type="NCBI Taxonomy" id="561184"/>
    <lineage>
        <taxon>Bacteria</taxon>
        <taxon>Pseudomonadati</taxon>
        <taxon>Pseudomonadota</taxon>
        <taxon>Alphaproteobacteria</taxon>
        <taxon>Rhodobacterales</taxon>
        <taxon>Roseobacteraceae</taxon>
        <taxon>Mameliella</taxon>
    </lineage>
</organism>
<accession>A0A0B3RV74</accession>
<protein>
    <submittedName>
        <fullName evidence="1">Uncharacterized protein</fullName>
    </submittedName>
</protein>
<name>A0A0B3RV74_9RHOB</name>
<proteinExistence type="predicted"/>
<reference evidence="1 2" key="1">
    <citation type="submission" date="2014-10" db="EMBL/GenBank/DDBJ databases">
        <title>Genome sequence of Ponticoccus sp. strain UMTAT08 isolated from clonal culture of toxic dinoflagellate Alexandrium tamiyavanichii.</title>
        <authorList>
            <person name="Gan H.Y."/>
            <person name="Muhd D.-D."/>
            <person name="Mohd Noor M.E."/>
            <person name="Yeong Y.S."/>
            <person name="Usup G."/>
        </authorList>
    </citation>
    <scope>NUCLEOTIDE SEQUENCE [LARGE SCALE GENOMIC DNA]</scope>
    <source>
        <strain evidence="1 2">UMTAT08</strain>
    </source>
</reference>